<evidence type="ECO:0000256" key="3">
    <source>
        <dbReference type="ARBA" id="ARBA00023002"/>
    </source>
</evidence>
<comment type="similarity">
    <text evidence="1 7">Belongs to the aldehyde dehydrogenase family.</text>
</comment>
<protein>
    <recommendedName>
        <fullName evidence="5">aldehyde dehydrogenase (NAD(+))</fullName>
        <ecNumber evidence="5">1.2.1.3</ecNumber>
    </recommendedName>
</protein>
<dbReference type="PROSITE" id="PS00687">
    <property type="entry name" value="ALDEHYDE_DEHYDR_GLU"/>
    <property type="match status" value="1"/>
</dbReference>
<dbReference type="Gene3D" id="3.40.309.10">
    <property type="entry name" value="Aldehyde Dehydrogenase, Chain A, domain 2"/>
    <property type="match status" value="1"/>
</dbReference>
<feature type="active site" evidence="6">
    <location>
        <position position="281"/>
    </location>
</feature>
<comment type="subunit">
    <text evidence="2">Homotetramer.</text>
</comment>
<dbReference type="CDD" id="cd07130">
    <property type="entry name" value="ALDH_F7_AASADH"/>
    <property type="match status" value="1"/>
</dbReference>
<dbReference type="PANTHER" id="PTHR43521:SF1">
    <property type="entry name" value="ALPHA-AMINOADIPIC SEMIALDEHYDE DEHYDROGENASE"/>
    <property type="match status" value="1"/>
</dbReference>
<evidence type="ECO:0000256" key="1">
    <source>
        <dbReference type="ARBA" id="ARBA00009986"/>
    </source>
</evidence>
<dbReference type="FunFam" id="3.40.309.10:FF:000018">
    <property type="entry name" value="Alpha-aminoadipic semialdehyde dehydrogenase"/>
    <property type="match status" value="1"/>
</dbReference>
<dbReference type="InterPro" id="IPR016163">
    <property type="entry name" value="Ald_DH_C"/>
</dbReference>
<dbReference type="AlphaFoldDB" id="A0A409YLB3"/>
<gene>
    <name evidence="9" type="ORF">CVT26_000994</name>
</gene>
<dbReference type="InterPro" id="IPR016161">
    <property type="entry name" value="Ald_DH/histidinol_DH"/>
</dbReference>
<dbReference type="GO" id="GO:0004029">
    <property type="term" value="F:aldehyde dehydrogenase (NAD+) activity"/>
    <property type="evidence" value="ECO:0007669"/>
    <property type="project" value="UniProtKB-EC"/>
</dbReference>
<feature type="domain" description="Aldehyde dehydrogenase" evidence="8">
    <location>
        <begin position="49"/>
        <end position="494"/>
    </location>
</feature>
<reference evidence="9 10" key="1">
    <citation type="journal article" date="2018" name="Evol. Lett.">
        <title>Horizontal gene cluster transfer increased hallucinogenic mushroom diversity.</title>
        <authorList>
            <person name="Reynolds H.T."/>
            <person name="Vijayakumar V."/>
            <person name="Gluck-Thaler E."/>
            <person name="Korotkin H.B."/>
            <person name="Matheny P.B."/>
            <person name="Slot J.C."/>
        </authorList>
    </citation>
    <scope>NUCLEOTIDE SEQUENCE [LARGE SCALE GENOMIC DNA]</scope>
    <source>
        <strain evidence="9 10">SRW20</strain>
    </source>
</reference>
<dbReference type="InParanoid" id="A0A409YLB3"/>
<dbReference type="STRING" id="231916.A0A409YLB3"/>
<keyword evidence="4" id="KW-0520">NAD</keyword>
<proteinExistence type="inferred from homology"/>
<dbReference type="SUPFAM" id="SSF53720">
    <property type="entry name" value="ALDH-like"/>
    <property type="match status" value="1"/>
</dbReference>
<dbReference type="Pfam" id="PF00171">
    <property type="entry name" value="Aldedh"/>
    <property type="match status" value="1"/>
</dbReference>
<sequence length="527" mass="56519">MLFRRNLASGRHLTRLLSTRASNVLSSLGISTSGELQGVYDGQWKGSGEPIISRCPTTGEELATVLSASPAELREALARSREAYTYFRNVPAPRRGEILRQIREALAAKREDLGALVSLEMGKIRTEGVGEVQEFVDICDYAVGLSRMMNGRVVASERPGHSIFEVPNPLGVVAVLSAFNFPVAVYGWNLALSLAAGNATIWKPSPTTPLCSIAVTKIVSGVLERNGIPGGVASLVTGGKEIGKSIVESRDVELVSFTGSEHVGRSVGKAVAERFGKVILELGGNNASIIMPDADLSLAVPAVFFGAVGTAGQRCTSTRRLYLHKNVADEFLERLQKLYQSVKPGDPLVDGTLLGPLHSDVACDIYSRAVQHLRKTGADILTGGNKYQQAPFDRGFFVQPTLAIPRSPKPDDYIWQTETFAPILNVALFDELEQAIEWNNSVPQGLSSSLWTRDLRNLGKWIGPTGSDTGIVNVNVGTSGAEIGAAFGGNKSGGDSWKQYVRWSACTINFSDEAPLAQGVNFQASSD</sequence>
<keyword evidence="3 7" id="KW-0560">Oxidoreductase</keyword>
<dbReference type="PANTHER" id="PTHR43521">
    <property type="entry name" value="ALPHA-AMINOADIPIC SEMIALDEHYDE DEHYDROGENASE"/>
    <property type="match status" value="1"/>
</dbReference>
<evidence type="ECO:0000256" key="7">
    <source>
        <dbReference type="RuleBase" id="RU003345"/>
    </source>
</evidence>
<evidence type="ECO:0000256" key="2">
    <source>
        <dbReference type="ARBA" id="ARBA00011881"/>
    </source>
</evidence>
<evidence type="ECO:0000259" key="8">
    <source>
        <dbReference type="Pfam" id="PF00171"/>
    </source>
</evidence>
<evidence type="ECO:0000256" key="5">
    <source>
        <dbReference type="ARBA" id="ARBA00024226"/>
    </source>
</evidence>
<keyword evidence="10" id="KW-1185">Reference proteome</keyword>
<accession>A0A409YLB3</accession>
<name>A0A409YLB3_9AGAR</name>
<dbReference type="EMBL" id="NHYE01000696">
    <property type="protein sequence ID" value="PPR03818.1"/>
    <property type="molecule type" value="Genomic_DNA"/>
</dbReference>
<dbReference type="Proteomes" id="UP000284706">
    <property type="component" value="Unassembled WGS sequence"/>
</dbReference>
<dbReference type="InterPro" id="IPR016162">
    <property type="entry name" value="Ald_DH_N"/>
</dbReference>
<evidence type="ECO:0000256" key="4">
    <source>
        <dbReference type="ARBA" id="ARBA00023027"/>
    </source>
</evidence>
<evidence type="ECO:0000313" key="9">
    <source>
        <dbReference type="EMBL" id="PPR03818.1"/>
    </source>
</evidence>
<dbReference type="InterPro" id="IPR015590">
    <property type="entry name" value="Aldehyde_DH_dom"/>
</dbReference>
<evidence type="ECO:0000313" key="10">
    <source>
        <dbReference type="Proteomes" id="UP000284706"/>
    </source>
</evidence>
<dbReference type="EC" id="1.2.1.3" evidence="5"/>
<organism evidence="9 10">
    <name type="scientific">Gymnopilus dilepis</name>
    <dbReference type="NCBI Taxonomy" id="231916"/>
    <lineage>
        <taxon>Eukaryota</taxon>
        <taxon>Fungi</taxon>
        <taxon>Dikarya</taxon>
        <taxon>Basidiomycota</taxon>
        <taxon>Agaricomycotina</taxon>
        <taxon>Agaricomycetes</taxon>
        <taxon>Agaricomycetidae</taxon>
        <taxon>Agaricales</taxon>
        <taxon>Agaricineae</taxon>
        <taxon>Hymenogastraceae</taxon>
        <taxon>Gymnopilus</taxon>
    </lineage>
</organism>
<dbReference type="InterPro" id="IPR044638">
    <property type="entry name" value="ALDH7A1-like"/>
</dbReference>
<dbReference type="InterPro" id="IPR029510">
    <property type="entry name" value="Ald_DH_CS_GLU"/>
</dbReference>
<evidence type="ECO:0000256" key="6">
    <source>
        <dbReference type="PROSITE-ProRule" id="PRU10007"/>
    </source>
</evidence>
<comment type="caution">
    <text evidence="9">The sequence shown here is derived from an EMBL/GenBank/DDBJ whole genome shotgun (WGS) entry which is preliminary data.</text>
</comment>
<dbReference type="Gene3D" id="3.40.605.10">
    <property type="entry name" value="Aldehyde Dehydrogenase, Chain A, domain 1"/>
    <property type="match status" value="1"/>
</dbReference>
<dbReference type="OrthoDB" id="310895at2759"/>